<keyword evidence="1" id="KW-1133">Transmembrane helix</keyword>
<gene>
    <name evidence="2" type="ORF">FMA36_13720</name>
</gene>
<reference evidence="2 3" key="1">
    <citation type="journal article" date="2020" name="Carbohydr. Polym.">
        <title>Characterization and optimization of production of bacterial cellulose from strain CGMCC 17276 based on whole-genome analysis.</title>
        <authorList>
            <person name="Lu T."/>
            <person name="Gao H."/>
            <person name="Liao B."/>
            <person name="Wu J."/>
            <person name="Zhang W."/>
            <person name="Huang J."/>
            <person name="Liu M."/>
            <person name="Huang J."/>
            <person name="Chang Z."/>
            <person name="Jin M."/>
            <person name="Yi Z."/>
            <person name="Jiang D."/>
        </authorList>
    </citation>
    <scope>NUCLEOTIDE SEQUENCE [LARGE SCALE GENOMIC DNA]</scope>
    <source>
        <strain evidence="2 3">CGMCC 17276</strain>
    </source>
</reference>
<dbReference type="EMBL" id="CP041348">
    <property type="protein sequence ID" value="QHC37231.1"/>
    <property type="molecule type" value="Genomic_DNA"/>
</dbReference>
<keyword evidence="1" id="KW-0812">Transmembrane</keyword>
<evidence type="ECO:0000313" key="3">
    <source>
        <dbReference type="Proteomes" id="UP000464674"/>
    </source>
</evidence>
<evidence type="ECO:0000313" key="2">
    <source>
        <dbReference type="EMBL" id="QHC37231.1"/>
    </source>
</evidence>
<accession>A0A857FS58</accession>
<organism evidence="2 3">
    <name type="scientific">Komagataeibacter xylinus</name>
    <name type="common">Gluconacetobacter xylinus</name>
    <dbReference type="NCBI Taxonomy" id="28448"/>
    <lineage>
        <taxon>Bacteria</taxon>
        <taxon>Pseudomonadati</taxon>
        <taxon>Pseudomonadota</taxon>
        <taxon>Alphaproteobacteria</taxon>
        <taxon>Acetobacterales</taxon>
        <taxon>Acetobacteraceae</taxon>
        <taxon>Komagataeibacter</taxon>
    </lineage>
</organism>
<feature type="transmembrane region" description="Helical" evidence="1">
    <location>
        <begin position="14"/>
        <end position="39"/>
    </location>
</feature>
<name>A0A857FS58_KOMXY</name>
<keyword evidence="1" id="KW-0472">Membrane</keyword>
<evidence type="ECO:0000256" key="1">
    <source>
        <dbReference type="SAM" id="Phobius"/>
    </source>
</evidence>
<sequence>MAAPGLLADLKARIIAPALAFIGLGGPAAVNLFAGIALAETGYRALVRGGGPALGLSAIRARLKCYRAPDADDAVGQYRFWKTHYNTALEAGDVELQHVALFAQAIEA</sequence>
<dbReference type="Proteomes" id="UP000464674">
    <property type="component" value="Chromosome"/>
</dbReference>
<dbReference type="OrthoDB" id="7355818at2"/>
<dbReference type="AlphaFoldDB" id="A0A857FS58"/>
<proteinExistence type="predicted"/>
<protein>
    <submittedName>
        <fullName evidence="2">Uncharacterized protein</fullName>
    </submittedName>
</protein>